<proteinExistence type="predicted"/>
<dbReference type="Gene3D" id="3.40.50.10320">
    <property type="entry name" value="LmbE-like"/>
    <property type="match status" value="1"/>
</dbReference>
<dbReference type="AlphaFoldDB" id="A0A3S9SX38"/>
<dbReference type="RefSeq" id="WP_127016161.1">
    <property type="nucleotide sequence ID" value="NZ_CP016379.1"/>
</dbReference>
<gene>
    <name evidence="1" type="ORF">BBF96_05145</name>
</gene>
<keyword evidence="2" id="KW-1185">Reference proteome</keyword>
<name>A0A3S9SX38_9FIRM</name>
<dbReference type="SUPFAM" id="SSF102588">
    <property type="entry name" value="LmbE-like"/>
    <property type="match status" value="1"/>
</dbReference>
<dbReference type="KEGG" id="aft:BBF96_05145"/>
<protein>
    <recommendedName>
        <fullName evidence="3">GlcNAc-PI de-N-acetylase</fullName>
    </recommendedName>
</protein>
<dbReference type="GO" id="GO:0016811">
    <property type="term" value="F:hydrolase activity, acting on carbon-nitrogen (but not peptide) bonds, in linear amides"/>
    <property type="evidence" value="ECO:0007669"/>
    <property type="project" value="TreeGrafter"/>
</dbReference>
<dbReference type="InterPro" id="IPR003737">
    <property type="entry name" value="GlcNAc_PI_deacetylase-related"/>
</dbReference>
<dbReference type="InterPro" id="IPR024078">
    <property type="entry name" value="LmbE-like_dom_sf"/>
</dbReference>
<dbReference type="Proteomes" id="UP000267250">
    <property type="component" value="Chromosome"/>
</dbReference>
<dbReference type="EMBL" id="CP016379">
    <property type="protein sequence ID" value="AZR72828.1"/>
    <property type="molecule type" value="Genomic_DNA"/>
</dbReference>
<evidence type="ECO:0000313" key="1">
    <source>
        <dbReference type="EMBL" id="AZR72828.1"/>
    </source>
</evidence>
<dbReference type="PANTHER" id="PTHR12993:SF11">
    <property type="entry name" value="N-ACETYLGLUCOSAMINYL-PHOSPHATIDYLINOSITOL DE-N-ACETYLASE"/>
    <property type="match status" value="1"/>
</dbReference>
<accession>A0A3S9SX38</accession>
<sequence>MERKILAIFAHPDDESFGPSGTLAHYARNGVRVRLLTATRGEAGKNALSNTDEPLGKIRERELLKAAKILGLEKVDFMGYKDKTLQNLEPHPPIEKILHYIEMFKPQILITYGPTGISRHPDHITVHKWVTQVFRMSEYPKKLYYYTLPKELLLARHPDLVDGDGEITTVIDVSSYKNVKKSAILCHISQRYSIERIFDFAGGERPIPEKEYFVLADHKLDYRIDGIEDDLFCGIESGNKTPIGKLL</sequence>
<dbReference type="Pfam" id="PF02585">
    <property type="entry name" value="PIG-L"/>
    <property type="match status" value="1"/>
</dbReference>
<organism evidence="1 2">
    <name type="scientific">Anoxybacter fermentans</name>
    <dbReference type="NCBI Taxonomy" id="1323375"/>
    <lineage>
        <taxon>Bacteria</taxon>
        <taxon>Bacillati</taxon>
        <taxon>Bacillota</taxon>
        <taxon>Clostridia</taxon>
        <taxon>Halanaerobiales</taxon>
        <taxon>Anoxybacter</taxon>
    </lineage>
</organism>
<dbReference type="PANTHER" id="PTHR12993">
    <property type="entry name" value="N-ACETYLGLUCOSAMINYL-PHOSPHATIDYLINOSITOL DE-N-ACETYLASE-RELATED"/>
    <property type="match status" value="1"/>
</dbReference>
<dbReference type="OrthoDB" id="9815144at2"/>
<reference evidence="1 2" key="1">
    <citation type="submission" date="2016-07" db="EMBL/GenBank/DDBJ databases">
        <title>Genome and transcriptome analysis of iron-reducing fermentative bacteria Anoxybacter fermentans.</title>
        <authorList>
            <person name="Zeng X."/>
            <person name="Shao Z."/>
        </authorList>
    </citation>
    <scope>NUCLEOTIDE SEQUENCE [LARGE SCALE GENOMIC DNA]</scope>
    <source>
        <strain evidence="1 2">DY22613</strain>
    </source>
</reference>
<evidence type="ECO:0000313" key="2">
    <source>
        <dbReference type="Proteomes" id="UP000267250"/>
    </source>
</evidence>
<evidence type="ECO:0008006" key="3">
    <source>
        <dbReference type="Google" id="ProtNLM"/>
    </source>
</evidence>